<accession>A0A420HTH2</accession>
<evidence type="ECO:0000256" key="4">
    <source>
        <dbReference type="ARBA" id="ARBA00023136"/>
    </source>
</evidence>
<evidence type="ECO:0000313" key="9">
    <source>
        <dbReference type="Proteomes" id="UP000286134"/>
    </source>
</evidence>
<dbReference type="OrthoDB" id="10266980at2759"/>
<name>A0A420HTH2_9PEZI</name>
<dbReference type="PROSITE" id="PS50922">
    <property type="entry name" value="TLC"/>
    <property type="match status" value="1"/>
</dbReference>
<dbReference type="AlphaFoldDB" id="A0A420HTH2"/>
<dbReference type="Proteomes" id="UP000286134">
    <property type="component" value="Unassembled WGS sequence"/>
</dbReference>
<gene>
    <name evidence="8" type="ORF">OnM2_048064</name>
</gene>
<feature type="transmembrane region" description="Helical" evidence="6">
    <location>
        <begin position="257"/>
        <end position="277"/>
    </location>
</feature>
<dbReference type="Pfam" id="PF03798">
    <property type="entry name" value="TRAM_LAG1_CLN8"/>
    <property type="match status" value="1"/>
</dbReference>
<evidence type="ECO:0000256" key="6">
    <source>
        <dbReference type="SAM" id="Phobius"/>
    </source>
</evidence>
<feature type="transmembrane region" description="Helical" evidence="6">
    <location>
        <begin position="70"/>
        <end position="93"/>
    </location>
</feature>
<dbReference type="SMART" id="SM00724">
    <property type="entry name" value="TLC"/>
    <property type="match status" value="1"/>
</dbReference>
<dbReference type="GO" id="GO:0016020">
    <property type="term" value="C:membrane"/>
    <property type="evidence" value="ECO:0007669"/>
    <property type="project" value="UniProtKB-SubCell"/>
</dbReference>
<organism evidence="8 9">
    <name type="scientific">Erysiphe neolycopersici</name>
    <dbReference type="NCBI Taxonomy" id="212602"/>
    <lineage>
        <taxon>Eukaryota</taxon>
        <taxon>Fungi</taxon>
        <taxon>Dikarya</taxon>
        <taxon>Ascomycota</taxon>
        <taxon>Pezizomycotina</taxon>
        <taxon>Leotiomycetes</taxon>
        <taxon>Erysiphales</taxon>
        <taxon>Erysiphaceae</taxon>
        <taxon>Erysiphe</taxon>
    </lineage>
</organism>
<feature type="transmembrane region" description="Helical" evidence="6">
    <location>
        <begin position="108"/>
        <end position="128"/>
    </location>
</feature>
<feature type="transmembrane region" description="Helical" evidence="6">
    <location>
        <begin position="140"/>
        <end position="158"/>
    </location>
</feature>
<feature type="transmembrane region" description="Helical" evidence="6">
    <location>
        <begin position="198"/>
        <end position="224"/>
    </location>
</feature>
<keyword evidence="3 6" id="KW-1133">Transmembrane helix</keyword>
<evidence type="ECO:0000256" key="3">
    <source>
        <dbReference type="ARBA" id="ARBA00022989"/>
    </source>
</evidence>
<keyword evidence="2 5" id="KW-0812">Transmembrane</keyword>
<sequence length="296" mass="34371">MIDPFFAPIPALQAWAEPLCQYLNLKTLPLHIHEVFAAFLLYHSIFEYIAPPISAILFSRYSKLSDESRLRWNMNCVSFVQSVLISYMAIYVIVNDEERWNMNLEERIWGYTGAAGLVQALGTGYFLFDFVIMIRYLKTFGLPMLAHAVSCLVTYTIGFRPVCNYYGCVFLLYELSTPFLNIHWFFDKLGMTGSKAQLYNGFVLLGTFFLARLVWGLFATVYIYTDVWKVISIRNTPEITENNELLKYGYEKAFPDWLIVLYLGGHLTLNTLNVYWFNKMIDAVKKRFSKKPSKVL</sequence>
<evidence type="ECO:0000259" key="7">
    <source>
        <dbReference type="PROSITE" id="PS50922"/>
    </source>
</evidence>
<keyword evidence="9" id="KW-1185">Reference proteome</keyword>
<feature type="domain" description="TLC" evidence="7">
    <location>
        <begin position="67"/>
        <end position="289"/>
    </location>
</feature>
<dbReference type="GO" id="GO:0055088">
    <property type="term" value="P:lipid homeostasis"/>
    <property type="evidence" value="ECO:0007669"/>
    <property type="project" value="TreeGrafter"/>
</dbReference>
<feature type="transmembrane region" description="Helical" evidence="6">
    <location>
        <begin position="164"/>
        <end position="186"/>
    </location>
</feature>
<dbReference type="PANTHER" id="PTHR13439:SF0">
    <property type="entry name" value="TOPOISOMERASE I DAMAGE AFFECTED PROTEIN 4"/>
    <property type="match status" value="1"/>
</dbReference>
<evidence type="ECO:0000256" key="5">
    <source>
        <dbReference type="PROSITE-ProRule" id="PRU00205"/>
    </source>
</evidence>
<evidence type="ECO:0000256" key="2">
    <source>
        <dbReference type="ARBA" id="ARBA00022692"/>
    </source>
</evidence>
<reference evidence="8 9" key="1">
    <citation type="journal article" date="2018" name="BMC Genomics">
        <title>Comparative genome analyses reveal sequence features reflecting distinct modes of host-adaptation between dicot and monocot powdery mildew.</title>
        <authorList>
            <person name="Wu Y."/>
            <person name="Ma X."/>
            <person name="Pan Z."/>
            <person name="Kale S.D."/>
            <person name="Song Y."/>
            <person name="King H."/>
            <person name="Zhang Q."/>
            <person name="Presley C."/>
            <person name="Deng X."/>
            <person name="Wei C.I."/>
            <person name="Xiao S."/>
        </authorList>
    </citation>
    <scope>NUCLEOTIDE SEQUENCE [LARGE SCALE GENOMIC DNA]</scope>
    <source>
        <strain evidence="8">UMSG2</strain>
    </source>
</reference>
<dbReference type="GO" id="GO:0005783">
    <property type="term" value="C:endoplasmic reticulum"/>
    <property type="evidence" value="ECO:0007669"/>
    <property type="project" value="TreeGrafter"/>
</dbReference>
<keyword evidence="4 5" id="KW-0472">Membrane</keyword>
<feature type="transmembrane region" description="Helical" evidence="6">
    <location>
        <begin position="40"/>
        <end position="58"/>
    </location>
</feature>
<dbReference type="PANTHER" id="PTHR13439">
    <property type="entry name" value="CT120 PROTEIN"/>
    <property type="match status" value="1"/>
</dbReference>
<evidence type="ECO:0000256" key="1">
    <source>
        <dbReference type="ARBA" id="ARBA00004141"/>
    </source>
</evidence>
<protein>
    <submittedName>
        <fullName evidence="8">Putative TLC domain-containing protein C17A2.02c</fullName>
    </submittedName>
</protein>
<comment type="caution">
    <text evidence="8">The sequence shown here is derived from an EMBL/GenBank/DDBJ whole genome shotgun (WGS) entry which is preliminary data.</text>
</comment>
<proteinExistence type="predicted"/>
<comment type="subcellular location">
    <subcellularLocation>
        <location evidence="1">Membrane</location>
        <topology evidence="1">Multi-pass membrane protein</topology>
    </subcellularLocation>
</comment>
<dbReference type="InterPro" id="IPR050846">
    <property type="entry name" value="TLCD"/>
</dbReference>
<dbReference type="InterPro" id="IPR006634">
    <property type="entry name" value="TLC-dom"/>
</dbReference>
<dbReference type="EMBL" id="MCFK01004845">
    <property type="protein sequence ID" value="RKF60707.1"/>
    <property type="molecule type" value="Genomic_DNA"/>
</dbReference>
<dbReference type="STRING" id="212602.A0A420HTH2"/>
<evidence type="ECO:0000313" key="8">
    <source>
        <dbReference type="EMBL" id="RKF60707.1"/>
    </source>
</evidence>